<dbReference type="GO" id="GO:0030170">
    <property type="term" value="F:pyridoxal phosphate binding"/>
    <property type="evidence" value="ECO:0007669"/>
    <property type="project" value="TreeGrafter"/>
</dbReference>
<gene>
    <name evidence="5" type="ORF">HDF25_000245</name>
</gene>
<dbReference type="GO" id="GO:0000271">
    <property type="term" value="P:polysaccharide biosynthetic process"/>
    <property type="evidence" value="ECO:0007669"/>
    <property type="project" value="TreeGrafter"/>
</dbReference>
<accession>A0A7X0MGT4</accession>
<feature type="modified residue" description="N6-(pyridoxal phosphate)lysine" evidence="3">
    <location>
        <position position="188"/>
    </location>
</feature>
<dbReference type="RefSeq" id="WP_221450828.1">
    <property type="nucleotide sequence ID" value="NZ_JACHCC010000001.1"/>
</dbReference>
<dbReference type="PANTHER" id="PTHR30244:SF36">
    <property type="entry name" value="3-OXO-GLUCOSE-6-PHOSPHATE:GLUTAMATE AMINOTRANSFERASE"/>
    <property type="match status" value="1"/>
</dbReference>
<sequence length="368" mass="41725">MSRMIPYENLKTLNSPFEEKLKSKFADFLAKGWYILGGEVSSFEEEFSAYHGEKYTVGVANGLDALILSLKCCGFEKGMEVIVPSNTYIATILAIIHCDLIPVLVEPDSRTYNIDPLKISEAVTANTVAIMVVHLYGQCCEMDSILEIAERHGLKVIEDCAQAHGARYKNKLAGTFGEFGAFSFYPTKNLGALGDAGAIICKSETDYLKLKQLRNYGSEKKYHNGVVGYNSRLDELQASFLRVKLPHLDEINQHKRKLAEIYFKHLNETFVKPKLDTDFFNVYHIYNVLHPERDKLKQYLADHHIATEIHYPVAPQDQIAMKDYLSGHSYPISTEIHRTTLSLPCSFAHTEDDIYHVIEILNQYQASN</sequence>
<dbReference type="InterPro" id="IPR015424">
    <property type="entry name" value="PyrdxlP-dep_Trfase"/>
</dbReference>
<reference evidence="5 6" key="1">
    <citation type="submission" date="2020-08" db="EMBL/GenBank/DDBJ databases">
        <title>Genomic Encyclopedia of Type Strains, Phase IV (KMG-V): Genome sequencing to study the core and pangenomes of soil and plant-associated prokaryotes.</title>
        <authorList>
            <person name="Whitman W."/>
        </authorList>
    </citation>
    <scope>NUCLEOTIDE SEQUENCE [LARGE SCALE GENOMIC DNA]</scope>
    <source>
        <strain evidence="5 6">M2T3</strain>
    </source>
</reference>
<evidence type="ECO:0000313" key="6">
    <source>
        <dbReference type="Proteomes" id="UP000521017"/>
    </source>
</evidence>
<dbReference type="AlphaFoldDB" id="A0A7X0MGT4"/>
<dbReference type="Proteomes" id="UP000521017">
    <property type="component" value="Unassembled WGS sequence"/>
</dbReference>
<dbReference type="EMBL" id="JACHCC010000001">
    <property type="protein sequence ID" value="MBB6498121.1"/>
    <property type="molecule type" value="Genomic_DNA"/>
</dbReference>
<dbReference type="InterPro" id="IPR000653">
    <property type="entry name" value="DegT/StrS_aminotransferase"/>
</dbReference>
<dbReference type="GO" id="GO:0008483">
    <property type="term" value="F:transaminase activity"/>
    <property type="evidence" value="ECO:0007669"/>
    <property type="project" value="TreeGrafter"/>
</dbReference>
<evidence type="ECO:0000313" key="5">
    <source>
        <dbReference type="EMBL" id="MBB6498121.1"/>
    </source>
</evidence>
<name>A0A7X0MGT4_9SPHI</name>
<evidence type="ECO:0000256" key="2">
    <source>
        <dbReference type="PIRSR" id="PIRSR000390-1"/>
    </source>
</evidence>
<protein>
    <submittedName>
        <fullName evidence="5">dTDP-4-amino-4,6-dideoxygalactose transaminase</fullName>
    </submittedName>
</protein>
<dbReference type="Pfam" id="PF01041">
    <property type="entry name" value="DegT_DnrJ_EryC1"/>
    <property type="match status" value="1"/>
</dbReference>
<dbReference type="Gene3D" id="3.40.640.10">
    <property type="entry name" value="Type I PLP-dependent aspartate aminotransferase-like (Major domain)"/>
    <property type="match status" value="1"/>
</dbReference>
<comment type="caution">
    <text evidence="5">The sequence shown here is derived from an EMBL/GenBank/DDBJ whole genome shotgun (WGS) entry which is preliminary data.</text>
</comment>
<dbReference type="InterPro" id="IPR015421">
    <property type="entry name" value="PyrdxlP-dep_Trfase_major"/>
</dbReference>
<keyword evidence="1 3" id="KW-0663">Pyridoxal phosphate</keyword>
<evidence type="ECO:0000256" key="1">
    <source>
        <dbReference type="ARBA" id="ARBA00022898"/>
    </source>
</evidence>
<evidence type="ECO:0000256" key="3">
    <source>
        <dbReference type="PIRSR" id="PIRSR000390-2"/>
    </source>
</evidence>
<proteinExistence type="inferred from homology"/>
<feature type="active site" description="Proton acceptor" evidence="2">
    <location>
        <position position="188"/>
    </location>
</feature>
<organism evidence="5 6">
    <name type="scientific">Pedobacter cryoconitis</name>
    <dbReference type="NCBI Taxonomy" id="188932"/>
    <lineage>
        <taxon>Bacteria</taxon>
        <taxon>Pseudomonadati</taxon>
        <taxon>Bacteroidota</taxon>
        <taxon>Sphingobacteriia</taxon>
        <taxon>Sphingobacteriales</taxon>
        <taxon>Sphingobacteriaceae</taxon>
        <taxon>Pedobacter</taxon>
    </lineage>
</organism>
<dbReference type="SUPFAM" id="SSF53383">
    <property type="entry name" value="PLP-dependent transferases"/>
    <property type="match status" value="1"/>
</dbReference>
<comment type="similarity">
    <text evidence="4">Belongs to the DegT/DnrJ/EryC1 family.</text>
</comment>
<evidence type="ECO:0000256" key="4">
    <source>
        <dbReference type="RuleBase" id="RU004508"/>
    </source>
</evidence>
<dbReference type="PANTHER" id="PTHR30244">
    <property type="entry name" value="TRANSAMINASE"/>
    <property type="match status" value="1"/>
</dbReference>
<dbReference type="CDD" id="cd00616">
    <property type="entry name" value="AHBA_syn"/>
    <property type="match status" value="1"/>
</dbReference>
<dbReference type="PIRSF" id="PIRSF000390">
    <property type="entry name" value="PLP_StrS"/>
    <property type="match status" value="1"/>
</dbReference>